<evidence type="ECO:0000259" key="2">
    <source>
        <dbReference type="PROSITE" id="PS50937"/>
    </source>
</evidence>
<dbReference type="GO" id="GO:0003677">
    <property type="term" value="F:DNA binding"/>
    <property type="evidence" value="ECO:0007669"/>
    <property type="project" value="UniProtKB-KW"/>
</dbReference>
<dbReference type="InterPro" id="IPR000551">
    <property type="entry name" value="MerR-type_HTH_dom"/>
</dbReference>
<protein>
    <submittedName>
        <fullName evidence="3">Unannotated protein</fullName>
    </submittedName>
</protein>
<feature type="domain" description="HTH merR-type" evidence="2">
    <location>
        <begin position="14"/>
        <end position="82"/>
    </location>
</feature>
<keyword evidence="1" id="KW-0238">DNA-binding</keyword>
<evidence type="ECO:0000256" key="1">
    <source>
        <dbReference type="ARBA" id="ARBA00023125"/>
    </source>
</evidence>
<dbReference type="CDD" id="cd04766">
    <property type="entry name" value="HTH_HspR"/>
    <property type="match status" value="1"/>
</dbReference>
<dbReference type="PANTHER" id="PTHR30204:SF58">
    <property type="entry name" value="HTH-TYPE TRANSCRIPTIONAL REGULATOR YFMP"/>
    <property type="match status" value="1"/>
</dbReference>
<name>A0A6J7RMD2_9ZZZZ</name>
<proteinExistence type="predicted"/>
<gene>
    <name evidence="3" type="ORF">UFOPK4098_01421</name>
    <name evidence="4" type="ORF">UFOPK4347_00705</name>
</gene>
<dbReference type="PRINTS" id="PR00040">
    <property type="entry name" value="HTHMERR"/>
</dbReference>
<dbReference type="Pfam" id="PF13411">
    <property type="entry name" value="MerR_1"/>
    <property type="match status" value="1"/>
</dbReference>
<dbReference type="NCBIfam" id="NF047375">
    <property type="entry name" value="HeatShock_HspR"/>
    <property type="match status" value="1"/>
</dbReference>
<dbReference type="InterPro" id="IPR009061">
    <property type="entry name" value="DNA-bd_dom_put_sf"/>
</dbReference>
<evidence type="ECO:0000313" key="4">
    <source>
        <dbReference type="EMBL" id="CAB5064156.1"/>
    </source>
</evidence>
<organism evidence="3">
    <name type="scientific">freshwater metagenome</name>
    <dbReference type="NCBI Taxonomy" id="449393"/>
    <lineage>
        <taxon>unclassified sequences</taxon>
        <taxon>metagenomes</taxon>
        <taxon>ecological metagenomes</taxon>
    </lineage>
</organism>
<dbReference type="PROSITE" id="PS50937">
    <property type="entry name" value="HTH_MERR_2"/>
    <property type="match status" value="1"/>
</dbReference>
<dbReference type="EMBL" id="CAFBQU010000013">
    <property type="protein sequence ID" value="CAB5064156.1"/>
    <property type="molecule type" value="Genomic_DNA"/>
</dbReference>
<dbReference type="Gene3D" id="1.10.1660.10">
    <property type="match status" value="1"/>
</dbReference>
<dbReference type="AlphaFoldDB" id="A0A6J7RMD2"/>
<dbReference type="SUPFAM" id="SSF46955">
    <property type="entry name" value="Putative DNA-binding domain"/>
    <property type="match status" value="1"/>
</dbReference>
<dbReference type="EMBL" id="CAFBPN010000116">
    <property type="protein sequence ID" value="CAB5029658.1"/>
    <property type="molecule type" value="Genomic_DNA"/>
</dbReference>
<dbReference type="PROSITE" id="PS00552">
    <property type="entry name" value="HTH_MERR_1"/>
    <property type="match status" value="1"/>
</dbReference>
<accession>A0A6J7RMD2</accession>
<dbReference type="PANTHER" id="PTHR30204">
    <property type="entry name" value="REDOX-CYCLING DRUG-SENSING TRANSCRIPTIONAL ACTIVATOR SOXR"/>
    <property type="match status" value="1"/>
</dbReference>
<reference evidence="3" key="1">
    <citation type="submission" date="2020-05" db="EMBL/GenBank/DDBJ databases">
        <authorList>
            <person name="Chiriac C."/>
            <person name="Salcher M."/>
            <person name="Ghai R."/>
            <person name="Kavagutti S V."/>
        </authorList>
    </citation>
    <scope>NUCLEOTIDE SEQUENCE</scope>
</reference>
<dbReference type="SMART" id="SM00422">
    <property type="entry name" value="HTH_MERR"/>
    <property type="match status" value="1"/>
</dbReference>
<dbReference type="InterPro" id="IPR047057">
    <property type="entry name" value="MerR_fam"/>
</dbReference>
<dbReference type="GO" id="GO:0003700">
    <property type="term" value="F:DNA-binding transcription factor activity"/>
    <property type="evidence" value="ECO:0007669"/>
    <property type="project" value="InterPro"/>
</dbReference>
<sequence length="135" mass="15120">MAPRRTDGVPVETVYVISVAAELAGVHPQTLRIYERRGLVTPGRTSGGNRRYSEADIARLKRVAELAAEGMNLEGIRHVMQLEDEIAQLRALVVQLQEQLTGRASTEVLRGELVPLRQAVAVFRERPSIFNKDRY</sequence>
<evidence type="ECO:0000313" key="3">
    <source>
        <dbReference type="EMBL" id="CAB5029658.1"/>
    </source>
</evidence>